<dbReference type="Pfam" id="PF00172">
    <property type="entry name" value="Zn_clus"/>
    <property type="match status" value="1"/>
</dbReference>
<name>A0A8H7TIT5_9HELO</name>
<evidence type="ECO:0000256" key="2">
    <source>
        <dbReference type="SAM" id="MobiDB-lite"/>
    </source>
</evidence>
<keyword evidence="1" id="KW-0539">Nucleus</keyword>
<evidence type="ECO:0000259" key="3">
    <source>
        <dbReference type="PROSITE" id="PS50048"/>
    </source>
</evidence>
<evidence type="ECO:0000256" key="1">
    <source>
        <dbReference type="ARBA" id="ARBA00023242"/>
    </source>
</evidence>
<dbReference type="SUPFAM" id="SSF57701">
    <property type="entry name" value="Zn2/Cys6 DNA-binding domain"/>
    <property type="match status" value="1"/>
</dbReference>
<feature type="region of interest" description="Disordered" evidence="2">
    <location>
        <begin position="1"/>
        <end position="21"/>
    </location>
</feature>
<dbReference type="InterPro" id="IPR036864">
    <property type="entry name" value="Zn2-C6_fun-type_DNA-bd_sf"/>
</dbReference>
<dbReference type="InterPro" id="IPR001138">
    <property type="entry name" value="Zn2Cys6_DnaBD"/>
</dbReference>
<dbReference type="GO" id="GO:0008270">
    <property type="term" value="F:zinc ion binding"/>
    <property type="evidence" value="ECO:0007669"/>
    <property type="project" value="InterPro"/>
</dbReference>
<feature type="domain" description="Zn(2)-C6 fungal-type" evidence="3">
    <location>
        <begin position="31"/>
        <end position="61"/>
    </location>
</feature>
<feature type="region of interest" description="Disordered" evidence="2">
    <location>
        <begin position="88"/>
        <end position="118"/>
    </location>
</feature>
<dbReference type="AlphaFoldDB" id="A0A8H7TIT5"/>
<organism evidence="4 5">
    <name type="scientific">Cadophora malorum</name>
    <dbReference type="NCBI Taxonomy" id="108018"/>
    <lineage>
        <taxon>Eukaryota</taxon>
        <taxon>Fungi</taxon>
        <taxon>Dikarya</taxon>
        <taxon>Ascomycota</taxon>
        <taxon>Pezizomycotina</taxon>
        <taxon>Leotiomycetes</taxon>
        <taxon>Helotiales</taxon>
        <taxon>Ploettnerulaceae</taxon>
        <taxon>Cadophora</taxon>
    </lineage>
</organism>
<protein>
    <recommendedName>
        <fullName evidence="3">Zn(2)-C6 fungal-type domain-containing protein</fullName>
    </recommendedName>
</protein>
<dbReference type="Gene3D" id="4.10.240.10">
    <property type="entry name" value="Zn(2)-C6 fungal-type DNA-binding domain"/>
    <property type="match status" value="1"/>
</dbReference>
<evidence type="ECO:0000313" key="5">
    <source>
        <dbReference type="Proteomes" id="UP000664132"/>
    </source>
</evidence>
<feature type="compositionally biased region" description="Basic and acidic residues" evidence="2">
    <location>
        <begin position="90"/>
        <end position="106"/>
    </location>
</feature>
<reference evidence="4" key="1">
    <citation type="submission" date="2021-02" db="EMBL/GenBank/DDBJ databases">
        <title>Genome sequence Cadophora malorum strain M34.</title>
        <authorList>
            <person name="Stefanovic E."/>
            <person name="Vu D."/>
            <person name="Scully C."/>
            <person name="Dijksterhuis J."/>
            <person name="Roader J."/>
            <person name="Houbraken J."/>
        </authorList>
    </citation>
    <scope>NUCLEOTIDE SEQUENCE</scope>
    <source>
        <strain evidence="4">M34</strain>
    </source>
</reference>
<dbReference type="GO" id="GO:0000981">
    <property type="term" value="F:DNA-binding transcription factor activity, RNA polymerase II-specific"/>
    <property type="evidence" value="ECO:0007669"/>
    <property type="project" value="InterPro"/>
</dbReference>
<dbReference type="EMBL" id="JAFJYH010000102">
    <property type="protein sequence ID" value="KAG4419558.1"/>
    <property type="molecule type" value="Genomic_DNA"/>
</dbReference>
<dbReference type="PANTHER" id="PTHR37534">
    <property type="entry name" value="TRANSCRIPTIONAL ACTIVATOR PROTEIN UGA3"/>
    <property type="match status" value="1"/>
</dbReference>
<gene>
    <name evidence="4" type="ORF">IFR04_007260</name>
</gene>
<dbReference type="OrthoDB" id="648861at2759"/>
<keyword evidence="5" id="KW-1185">Reference proteome</keyword>
<proteinExistence type="predicted"/>
<feature type="compositionally biased region" description="Polar residues" evidence="2">
    <location>
        <begin position="1"/>
        <end position="12"/>
    </location>
</feature>
<dbReference type="PROSITE" id="PS00463">
    <property type="entry name" value="ZN2_CY6_FUNGAL_1"/>
    <property type="match status" value="1"/>
</dbReference>
<dbReference type="SMART" id="SM00066">
    <property type="entry name" value="GAL4"/>
    <property type="match status" value="1"/>
</dbReference>
<dbReference type="PANTHER" id="PTHR37534:SF46">
    <property type="entry name" value="ZN(II)2CYS6 TRANSCRIPTION FACTOR (EUROFUNG)"/>
    <property type="match status" value="1"/>
</dbReference>
<sequence>MEASPAATSDETVSPRYKQYRQPYRGRVRSGCLTCRTRKVKCDERRPGCDNCERTKRECVYKSPSARTPISSRSTTQRATKDGSVIIPRSSEEAVPKDAEQDEPRFVHAGRSTGGADEEALSSLSDSIIDVRARLQTALRHQFEASAAVKNEQTCAGTPTALISRDIELTTTMDILASREMPLQQSFAYFVEVVECPVITPFDSINWQRMKVHVVELAKSEVVLASTVIAVTALYKAHVYGLPLSKPLALYESAKGLVDKFLDDIEGDFNITLVAVFLLCLYEYVFYEITTFLQSPSDVFMERLQTWTTSPIPHPILSTRISIWLKILFNVTKRGGGAGVISDRVYDLLPCFKAGTSSINPRAGEIADSSSGLFELLSTPIFEFYFHLQLISGNIADLSHYRRSRTTSDDQEEVISLITAHKSQLHTLWADRSAVQHQTPSELSSHLAHKIAHPLIALIKICEAAYYTELIELDRVMGDPVSQSSEAAQARSRIREIVDGSSDIFHGERLSTGYLRSLFLFAIECMDKEENRWAVENIRKIRDPIGRSDFFAAFGEALGDEQLRKDRRVTSKYFCIRHFGVAPPYL</sequence>
<comment type="caution">
    <text evidence="4">The sequence shown here is derived from an EMBL/GenBank/DDBJ whole genome shotgun (WGS) entry which is preliminary data.</text>
</comment>
<dbReference type="Proteomes" id="UP000664132">
    <property type="component" value="Unassembled WGS sequence"/>
</dbReference>
<evidence type="ECO:0000313" key="4">
    <source>
        <dbReference type="EMBL" id="KAG4419558.1"/>
    </source>
</evidence>
<dbReference type="CDD" id="cd00067">
    <property type="entry name" value="GAL4"/>
    <property type="match status" value="1"/>
</dbReference>
<accession>A0A8H7TIT5</accession>
<dbReference type="PROSITE" id="PS50048">
    <property type="entry name" value="ZN2_CY6_FUNGAL_2"/>
    <property type="match status" value="1"/>
</dbReference>